<protein>
    <submittedName>
        <fullName evidence="2">Glycerophosphoryl diester phosphodiesterase</fullName>
        <ecNumber evidence="2">3.1.4.46</ecNumber>
    </submittedName>
</protein>
<keyword evidence="3" id="KW-1185">Reference proteome</keyword>
<comment type="caution">
    <text evidence="2">The sequence shown here is derived from an EMBL/GenBank/DDBJ whole genome shotgun (WGS) entry which is preliminary data.</text>
</comment>
<accession>A0A7W9YVY9</accession>
<dbReference type="PANTHER" id="PTHR43805:SF1">
    <property type="entry name" value="GP-PDE DOMAIN-CONTAINING PROTEIN"/>
    <property type="match status" value="1"/>
</dbReference>
<evidence type="ECO:0000313" key="2">
    <source>
        <dbReference type="EMBL" id="MBB6179323.1"/>
    </source>
</evidence>
<dbReference type="Pfam" id="PF03009">
    <property type="entry name" value="GDPD"/>
    <property type="match status" value="1"/>
</dbReference>
<keyword evidence="2" id="KW-0378">Hydrolase</keyword>
<dbReference type="PROSITE" id="PS51704">
    <property type="entry name" value="GP_PDE"/>
    <property type="match status" value="1"/>
</dbReference>
<dbReference type="Gene3D" id="3.20.20.190">
    <property type="entry name" value="Phosphatidylinositol (PI) phosphodiesterase"/>
    <property type="match status" value="1"/>
</dbReference>
<dbReference type="SUPFAM" id="SSF51695">
    <property type="entry name" value="PLC-like phosphodiesterases"/>
    <property type="match status" value="1"/>
</dbReference>
<dbReference type="InterPro" id="IPR017946">
    <property type="entry name" value="PLC-like_Pdiesterase_TIM-brl"/>
</dbReference>
<reference evidence="2 3" key="1">
    <citation type="submission" date="2020-08" db="EMBL/GenBank/DDBJ databases">
        <title>Genomic Encyclopedia of Type Strains, Phase IV (KMG-IV): sequencing the most valuable type-strain genomes for metagenomic binning, comparative biology and taxonomic classification.</title>
        <authorList>
            <person name="Goeker M."/>
        </authorList>
    </citation>
    <scope>NUCLEOTIDE SEQUENCE [LARGE SCALE GENOMIC DNA]</scope>
    <source>
        <strain evidence="2 3">DSM 102134</strain>
    </source>
</reference>
<dbReference type="AlphaFoldDB" id="A0A7W9YVY9"/>
<gene>
    <name evidence="2" type="ORF">HNQ75_001277</name>
</gene>
<name>A0A7W9YVY9_9HYPH</name>
<organism evidence="2 3">
    <name type="scientific">Pseudorhizobium flavum</name>
    <dbReference type="NCBI Taxonomy" id="1335061"/>
    <lineage>
        <taxon>Bacteria</taxon>
        <taxon>Pseudomonadati</taxon>
        <taxon>Pseudomonadota</taxon>
        <taxon>Alphaproteobacteria</taxon>
        <taxon>Hyphomicrobiales</taxon>
        <taxon>Rhizobiaceae</taxon>
        <taxon>Rhizobium/Agrobacterium group</taxon>
        <taxon>Pseudorhizobium</taxon>
    </lineage>
</organism>
<dbReference type="InterPro" id="IPR030395">
    <property type="entry name" value="GP_PDE_dom"/>
</dbReference>
<evidence type="ECO:0000259" key="1">
    <source>
        <dbReference type="PROSITE" id="PS51704"/>
    </source>
</evidence>
<sequence length="343" mass="37942">MRWTLLAIGPVAAVAALWVGNTSLFSDYPADSALRLIAHRGQHQVFDRENLRSDTCTASRILPPTHPFLENTIPSMQAAFAVGADIVELDVHLTPDKQFAVFHDWTLECRTNATGVTEETHMGLLKTLDVGYGYTADGGQTFPFRGHGTGMMPTLPEVFEALPEERFLVNFKSRRAEEGEALAKLLRGHPSFRERTFAVYGGHEPTAAAKADIKGLPGFSASDTKTCLLDYLKLGWIGHVPQACRNTLVMVPANYAFLLWGWPERFYQRMRSARSDVILMGPYEAGDVGTSGIDQPADWDLVPQGFPGFVWTNRIELASEQLTRRGFCELPSPPRACADVTSR</sequence>
<dbReference type="EC" id="3.1.4.46" evidence="2"/>
<dbReference type="GO" id="GO:0008889">
    <property type="term" value="F:glycerophosphodiester phosphodiesterase activity"/>
    <property type="evidence" value="ECO:0007669"/>
    <property type="project" value="UniProtKB-EC"/>
</dbReference>
<proteinExistence type="predicted"/>
<dbReference type="PANTHER" id="PTHR43805">
    <property type="entry name" value="GLYCEROPHOSPHORYL DIESTER PHOSPHODIESTERASE"/>
    <property type="match status" value="1"/>
</dbReference>
<dbReference type="EMBL" id="JACHEJ010000002">
    <property type="protein sequence ID" value="MBB6179323.1"/>
    <property type="molecule type" value="Genomic_DNA"/>
</dbReference>
<dbReference type="RefSeq" id="WP_077547268.1">
    <property type="nucleotide sequence ID" value="NZ_JACHEJ010000002.1"/>
</dbReference>
<dbReference type="Proteomes" id="UP000535501">
    <property type="component" value="Unassembled WGS sequence"/>
</dbReference>
<dbReference type="GO" id="GO:0006629">
    <property type="term" value="P:lipid metabolic process"/>
    <property type="evidence" value="ECO:0007669"/>
    <property type="project" value="InterPro"/>
</dbReference>
<evidence type="ECO:0000313" key="3">
    <source>
        <dbReference type="Proteomes" id="UP000535501"/>
    </source>
</evidence>
<feature type="domain" description="GP-PDE" evidence="1">
    <location>
        <begin position="50"/>
        <end position="343"/>
    </location>
</feature>